<accession>A0A0A7RST0</accession>
<evidence type="ECO:0000259" key="1">
    <source>
        <dbReference type="Pfam" id="PF00149"/>
    </source>
</evidence>
<dbReference type="EMBL" id="KM979355">
    <property type="protein sequence ID" value="AJA41680.1"/>
    <property type="molecule type" value="Genomic_DNA"/>
</dbReference>
<gene>
    <name evidence="2" type="ORF">DT5712_000027</name>
</gene>
<dbReference type="Gene3D" id="3.60.21.10">
    <property type="match status" value="1"/>
</dbReference>
<dbReference type="InterPro" id="IPR004843">
    <property type="entry name" value="Calcineurin-like_PHP"/>
</dbReference>
<feature type="domain" description="Calcineurin-like phosphoesterase" evidence="1">
    <location>
        <begin position="1"/>
        <end position="127"/>
    </location>
</feature>
<evidence type="ECO:0000313" key="2">
    <source>
        <dbReference type="EMBL" id="AJA41680.1"/>
    </source>
</evidence>
<organism evidence="2 3">
    <name type="scientific">Escherichia phage DT571/2</name>
    <dbReference type="NCBI Taxonomy" id="1567007"/>
    <lineage>
        <taxon>Viruses</taxon>
        <taxon>Duplodnaviria</taxon>
        <taxon>Heunggongvirae</taxon>
        <taxon>Uroviricota</taxon>
        <taxon>Caudoviricetes</taxon>
        <taxon>Demerecviridae</taxon>
        <taxon>Markadamsvirinae</taxon>
        <taxon>Tequintavirus</taxon>
        <taxon>Tequintavirus DT5712</taxon>
    </lineage>
</organism>
<name>A0A0A7RST0_9CAUD</name>
<evidence type="ECO:0000313" key="3">
    <source>
        <dbReference type="Proteomes" id="UP000031089"/>
    </source>
</evidence>
<protein>
    <recommendedName>
        <fullName evidence="1">Calcineurin-like phosphoesterase domain-containing protein</fullName>
    </recommendedName>
</protein>
<proteinExistence type="predicted"/>
<dbReference type="Pfam" id="PF00149">
    <property type="entry name" value="Metallophos"/>
    <property type="match status" value="1"/>
</dbReference>
<dbReference type="InterPro" id="IPR029052">
    <property type="entry name" value="Metallo-depent_PP-like"/>
</dbReference>
<sequence>MKVCFWSDLHLGHANITKFRPIFSTMEEHDEFIMDTITSMKDKRTVFYILGDAFVSRNGLEKFEKLFSNVRTTLVLGNHDLEREGLSFKDLVGIVDNVQSLVKYKNFWLSHAPVHPGELRGKKNLHGHTHFELMGDPRYINVCVEYAKSPVRLEDIMSGKYTSQDKTSWMLNV</sequence>
<dbReference type="Proteomes" id="UP000031089">
    <property type="component" value="Segment"/>
</dbReference>
<dbReference type="SUPFAM" id="SSF56300">
    <property type="entry name" value="Metallo-dependent phosphatases"/>
    <property type="match status" value="1"/>
</dbReference>
<reference evidence="2 3" key="2">
    <citation type="journal article" date="2015" name="Arch. Virol.">
        <title>Complete genome sequences of T5-related Escherichia coli bacteriophages DT57C and DT571/2 isolated from horse feces.</title>
        <authorList>
            <person name="Golomidova A.K."/>
            <person name="Kulikov E.E."/>
            <person name="Prokhorov N.S."/>
            <person name="Guerrero-Ferreira R.C."/>
            <person name="Ksenzenko V.N."/>
            <person name="Tarasyan K.K."/>
            <person name="Letarov A.V."/>
        </authorList>
    </citation>
    <scope>NUCLEOTIDE SEQUENCE [LARGE SCALE GENOMIC DNA]</scope>
</reference>
<dbReference type="GO" id="GO:0016787">
    <property type="term" value="F:hydrolase activity"/>
    <property type="evidence" value="ECO:0007669"/>
    <property type="project" value="InterPro"/>
</dbReference>
<reference evidence="3" key="1">
    <citation type="submission" date="2014-10" db="EMBL/GenBank/DDBJ databases">
        <title>Host range determinants in two T5-related coliphages isolated from horse feces.</title>
        <authorList>
            <person name="Golomidova A.K."/>
            <person name="Kulikov E.E."/>
            <person name="Letarov A.V."/>
            <person name="Prokhorov N.S."/>
        </authorList>
    </citation>
    <scope>NUCLEOTIDE SEQUENCE [LARGE SCALE GENOMIC DNA]</scope>
</reference>
<keyword evidence="3" id="KW-1185">Reference proteome</keyword>